<dbReference type="PANTHER" id="PTHR33841">
    <property type="entry name" value="DNA METHYLTRANSFERASE YEEA-RELATED"/>
    <property type="match status" value="1"/>
</dbReference>
<comment type="caution">
    <text evidence="7">The sequence shown here is derived from an EMBL/GenBank/DDBJ whole genome shotgun (WGS) entry which is preliminary data.</text>
</comment>
<evidence type="ECO:0000313" key="8">
    <source>
        <dbReference type="Proteomes" id="UP000193465"/>
    </source>
</evidence>
<dbReference type="SUPFAM" id="SSF53335">
    <property type="entry name" value="S-adenosyl-L-methionine-dependent methyltransferases"/>
    <property type="match status" value="1"/>
</dbReference>
<dbReference type="RefSeq" id="WP_085130844.1">
    <property type="nucleotide sequence ID" value="NZ_LQOT01000079.1"/>
</dbReference>
<evidence type="ECO:0000256" key="2">
    <source>
        <dbReference type="ARBA" id="ARBA00022603"/>
    </source>
</evidence>
<feature type="domain" description="Type II methyltransferase M.TaqI-like" evidence="6">
    <location>
        <begin position="583"/>
        <end position="826"/>
    </location>
</feature>
<organism evidence="7 8">
    <name type="scientific">Mycolicibacter engbaekii</name>
    <dbReference type="NCBI Taxonomy" id="188915"/>
    <lineage>
        <taxon>Bacteria</taxon>
        <taxon>Bacillati</taxon>
        <taxon>Actinomycetota</taxon>
        <taxon>Actinomycetes</taxon>
        <taxon>Mycobacteriales</taxon>
        <taxon>Mycobacteriaceae</taxon>
        <taxon>Mycolicibacter</taxon>
    </lineage>
</organism>
<gene>
    <name evidence="7" type="ORF">AWC02_00905</name>
</gene>
<evidence type="ECO:0000256" key="5">
    <source>
        <dbReference type="ARBA" id="ARBA00047942"/>
    </source>
</evidence>
<comment type="catalytic activity">
    <reaction evidence="5">
        <text>a 2'-deoxyadenosine in DNA + S-adenosyl-L-methionine = an N(6)-methyl-2'-deoxyadenosine in DNA + S-adenosyl-L-homocysteine + H(+)</text>
        <dbReference type="Rhea" id="RHEA:15197"/>
        <dbReference type="Rhea" id="RHEA-COMP:12418"/>
        <dbReference type="Rhea" id="RHEA-COMP:12419"/>
        <dbReference type="ChEBI" id="CHEBI:15378"/>
        <dbReference type="ChEBI" id="CHEBI:57856"/>
        <dbReference type="ChEBI" id="CHEBI:59789"/>
        <dbReference type="ChEBI" id="CHEBI:90615"/>
        <dbReference type="ChEBI" id="CHEBI:90616"/>
        <dbReference type="EC" id="2.1.1.72"/>
    </reaction>
</comment>
<dbReference type="STRING" id="188915.AWC02_00905"/>
<evidence type="ECO:0000256" key="1">
    <source>
        <dbReference type="ARBA" id="ARBA00011900"/>
    </source>
</evidence>
<dbReference type="InterPro" id="IPR011639">
    <property type="entry name" value="MethylTrfase_TaqI-like_dom"/>
</dbReference>
<dbReference type="InterPro" id="IPR029063">
    <property type="entry name" value="SAM-dependent_MTases_sf"/>
</dbReference>
<evidence type="ECO:0000259" key="6">
    <source>
        <dbReference type="Pfam" id="PF07669"/>
    </source>
</evidence>
<sequence length="1370" mass="151405">MSALNVFKGVRTVGTALPAEAIPRANELRMPGQTAEGYQLSPGMAVNGAIARAWEAMLAAHRAWHAALERLPEGDAATKLTRDKWLLPLLYELGWGRPDVISGGLAVPPGLGETEAPHFPISHRVAWPDAANAAAWVPLHLVGAGVDLDAKTAGVTARAPQAMVQDYLNREDRALWAIVSNGHQLRLLRDASSLTRQSFVEFDLDAIFTDQLYADFRVLFLTVHASRFAPRLDDKAAKAAQPEADSDDSAEDADIEVTEPKLDNCWLERWRTTAIDDGARALLNLQHGIAAALQELGTGFVAHPANVALRETLAAATDADRDLQRALLRIAYRLIVLFVVEDRDLLHRSDVPESARTLYSDYFSTARLRRLAAEPIGGWHTDLWEAHQIVTDALAGDGLPALGLSGLGASLYSRDALSILDGAKLPNRALLAAVRALAQIDDPVTGLPRPVDYRNLDSEELGGMYEGLLAYTPRYHADERTFTLDVATGNDRKKSGSYYTPSDLIALVLDEALDPLIDEAIREADPERALLDLTVVDPACGSGHFVVAAARRIAAALATVRTGETESTPAALRAATADVIERCVYGVDLNDLAIEITKVALWLEAFDADRPFPFLDAHFRVGNALLGTTPELLRHNIPDTALVALGDDDKDWTKKLKARNKSERKVDQDQLTLSFGAETLNVETSQFTKAAHEADTGTVASVAALRARADAWRRLETDPDLVAAKLVADAWCAAFVQAKTGATTSGQGITHATMRALSEAPESVPDTLISQINALARQYRFFHWHLEFPGIFTVPDDGSADPDTGWTGGFSCVVGNPPWERVKIQDKEFFGNAGRPDIESAATAAIRKKMIDNLADTDPDLHRAYRAALRQSDGTAHLLLKSGRYPFTGQGDVNTYSVFAETMRTVTNPSGAAGIITPTGLATDKTTAPFFADTLSNHRLYAFYDFDNEAKIFRDVDHRVRFAVTTMTGTQRTVRRTKFAFLNRHVSDVPEKRFQLAADEVLALNPNTGTLPMFRSRKDADITLGIYSRHPVLIRDGDPDGNPWGLSFARLFDMANDSGLFHTAEDLTDAKFNGWSYTRGNKEYVPLYEAKMLSHFDHRFSTYKDATQAQLNVGSLPRLTDEQHDNPELEPLARYWVERSEVDTKVEDRWDRKWLVGWRDITNASNERTYVPSVLPLSGVGHVFPIAFPDDPMRAIQLHGLWSSNIYDFVARQKLSGTHMTYNIVRQLATPNPATFERPTPWRQSKSLGNWLEPYVLELSYTSSRLRPYAVDLGDAGPPFRWDPARRAQLRADLDAGFLHIYGLDRDEAEHVLDSFFVVRKYEERDFGEYRTKRLVLEAYDRMAVAIANGGKGWKPLADPPAGHGPRHLE</sequence>
<evidence type="ECO:0000256" key="4">
    <source>
        <dbReference type="ARBA" id="ARBA00022691"/>
    </source>
</evidence>
<dbReference type="EMBL" id="LQOT01000079">
    <property type="protein sequence ID" value="ORV39311.1"/>
    <property type="molecule type" value="Genomic_DNA"/>
</dbReference>
<dbReference type="GO" id="GO:0004519">
    <property type="term" value="F:endonuclease activity"/>
    <property type="evidence" value="ECO:0007669"/>
    <property type="project" value="UniProtKB-KW"/>
</dbReference>
<keyword evidence="4" id="KW-0949">S-adenosyl-L-methionine</keyword>
<evidence type="ECO:0000313" key="7">
    <source>
        <dbReference type="EMBL" id="ORV39311.1"/>
    </source>
</evidence>
<keyword evidence="2" id="KW-0489">Methyltransferase</keyword>
<keyword evidence="8" id="KW-1185">Reference proteome</keyword>
<dbReference type="EC" id="2.1.1.72" evidence="1"/>
<dbReference type="GO" id="GO:0006304">
    <property type="term" value="P:DNA modification"/>
    <property type="evidence" value="ECO:0007669"/>
    <property type="project" value="InterPro"/>
</dbReference>
<keyword evidence="7" id="KW-0378">Hydrolase</keyword>
<reference evidence="7 8" key="1">
    <citation type="submission" date="2016-01" db="EMBL/GenBank/DDBJ databases">
        <title>The new phylogeny of the genus Mycobacterium.</title>
        <authorList>
            <person name="Tarcisio F."/>
            <person name="Conor M."/>
            <person name="Antonella G."/>
            <person name="Elisabetta G."/>
            <person name="Giulia F.S."/>
            <person name="Sara T."/>
            <person name="Anna F."/>
            <person name="Clotilde B."/>
            <person name="Roberto B."/>
            <person name="Veronica D.S."/>
            <person name="Fabio R."/>
            <person name="Monica P."/>
            <person name="Olivier J."/>
            <person name="Enrico T."/>
            <person name="Nicola S."/>
        </authorList>
    </citation>
    <scope>NUCLEOTIDE SEQUENCE [LARGE SCALE GENOMIC DNA]</scope>
    <source>
        <strain evidence="7 8">ATCC 27353</strain>
    </source>
</reference>
<dbReference type="PRINTS" id="PR00507">
    <property type="entry name" value="N12N6MTFRASE"/>
</dbReference>
<protein>
    <recommendedName>
        <fullName evidence="1">site-specific DNA-methyltransferase (adenine-specific)</fullName>
        <ecNumber evidence="1">2.1.1.72</ecNumber>
    </recommendedName>
</protein>
<evidence type="ECO:0000256" key="3">
    <source>
        <dbReference type="ARBA" id="ARBA00022679"/>
    </source>
</evidence>
<name>A0A1X1T3Z7_9MYCO</name>
<dbReference type="GO" id="GO:0009007">
    <property type="term" value="F:site-specific DNA-methyltransferase (adenine-specific) activity"/>
    <property type="evidence" value="ECO:0007669"/>
    <property type="project" value="UniProtKB-EC"/>
</dbReference>
<dbReference type="InterPro" id="IPR050953">
    <property type="entry name" value="N4_N6_ade-DNA_methylase"/>
</dbReference>
<dbReference type="Proteomes" id="UP000193465">
    <property type="component" value="Unassembled WGS sequence"/>
</dbReference>
<dbReference type="GO" id="GO:0032259">
    <property type="term" value="P:methylation"/>
    <property type="evidence" value="ECO:0007669"/>
    <property type="project" value="UniProtKB-KW"/>
</dbReference>
<keyword evidence="7" id="KW-0540">Nuclease</keyword>
<proteinExistence type="predicted"/>
<keyword evidence="3" id="KW-0808">Transferase</keyword>
<accession>A0A1X1T3Z7</accession>
<dbReference type="Gene3D" id="3.40.50.150">
    <property type="entry name" value="Vaccinia Virus protein VP39"/>
    <property type="match status" value="2"/>
</dbReference>
<dbReference type="Pfam" id="PF07669">
    <property type="entry name" value="Eco57I"/>
    <property type="match status" value="1"/>
</dbReference>
<keyword evidence="7" id="KW-0255">Endonuclease</keyword>
<dbReference type="PANTHER" id="PTHR33841:SF1">
    <property type="entry name" value="DNA METHYLTRANSFERASE A"/>
    <property type="match status" value="1"/>
</dbReference>